<protein>
    <submittedName>
        <fullName evidence="3">Uncharacterized protein LOC109004770</fullName>
    </submittedName>
</protein>
<dbReference type="InParanoid" id="A0A6P9EGR0"/>
<dbReference type="OrthoDB" id="1301613at2759"/>
<accession>A0A6P9EGR0</accession>
<sequence length="193" mass="21886">MESVEGSTPDFDILLWWKVNLIRYPILANMARDVLAIPISTVTSESAFSVGGRVLDSFRSSLAPTTVESLICTQNWLMAPSINYDSQDVMEDAESYKLETGFLETYSWGLTTQDSWSWRHIHVHFALFLASYLEDNSNVVCICYTVLLERGSIASIAERMQDYQVIAMVVLFGPKMKHIQNQVQEDVKKIMSS</sequence>
<proteinExistence type="predicted"/>
<dbReference type="GO" id="GO:0046983">
    <property type="term" value="F:protein dimerization activity"/>
    <property type="evidence" value="ECO:0007669"/>
    <property type="project" value="InterPro"/>
</dbReference>
<evidence type="ECO:0000313" key="3">
    <source>
        <dbReference type="RefSeq" id="XP_035546669.1"/>
    </source>
</evidence>
<dbReference type="SUPFAM" id="SSF53098">
    <property type="entry name" value="Ribonuclease H-like"/>
    <property type="match status" value="1"/>
</dbReference>
<dbReference type="InterPro" id="IPR008906">
    <property type="entry name" value="HATC_C_dom"/>
</dbReference>
<dbReference type="Proteomes" id="UP000235220">
    <property type="component" value="Chromosome 6"/>
</dbReference>
<dbReference type="GeneID" id="109004770"/>
<evidence type="ECO:0000313" key="2">
    <source>
        <dbReference type="Proteomes" id="UP000235220"/>
    </source>
</evidence>
<dbReference type="PANTHER" id="PTHR23272:SF193">
    <property type="entry name" value="OS07G0624100 PROTEIN"/>
    <property type="match status" value="1"/>
</dbReference>
<evidence type="ECO:0000259" key="1">
    <source>
        <dbReference type="Pfam" id="PF05699"/>
    </source>
</evidence>
<dbReference type="RefSeq" id="XP_035546669.1">
    <property type="nucleotide sequence ID" value="XM_035690776.1"/>
</dbReference>
<feature type="domain" description="HAT C-terminal dimerisation" evidence="1">
    <location>
        <begin position="9"/>
        <end position="77"/>
    </location>
</feature>
<keyword evidence="2" id="KW-1185">Reference proteome</keyword>
<dbReference type="KEGG" id="jre:109004770"/>
<name>A0A6P9EGR0_JUGRE</name>
<dbReference type="InterPro" id="IPR012337">
    <property type="entry name" value="RNaseH-like_sf"/>
</dbReference>
<dbReference type="Pfam" id="PF05699">
    <property type="entry name" value="Dimer_Tnp_hAT"/>
    <property type="match status" value="1"/>
</dbReference>
<dbReference type="PANTHER" id="PTHR23272">
    <property type="entry name" value="BED FINGER-RELATED"/>
    <property type="match status" value="1"/>
</dbReference>
<organism evidence="2 3">
    <name type="scientific">Juglans regia</name>
    <name type="common">English walnut</name>
    <dbReference type="NCBI Taxonomy" id="51240"/>
    <lineage>
        <taxon>Eukaryota</taxon>
        <taxon>Viridiplantae</taxon>
        <taxon>Streptophyta</taxon>
        <taxon>Embryophyta</taxon>
        <taxon>Tracheophyta</taxon>
        <taxon>Spermatophyta</taxon>
        <taxon>Magnoliopsida</taxon>
        <taxon>eudicotyledons</taxon>
        <taxon>Gunneridae</taxon>
        <taxon>Pentapetalae</taxon>
        <taxon>rosids</taxon>
        <taxon>fabids</taxon>
        <taxon>Fagales</taxon>
        <taxon>Juglandaceae</taxon>
        <taxon>Juglans</taxon>
    </lineage>
</organism>
<reference evidence="3" key="1">
    <citation type="submission" date="2025-08" db="UniProtKB">
        <authorList>
            <consortium name="RefSeq"/>
        </authorList>
    </citation>
    <scope>IDENTIFICATION</scope>
    <source>
        <tissue evidence="3">Leaves</tissue>
    </source>
</reference>
<dbReference type="AlphaFoldDB" id="A0A6P9EGR0"/>
<gene>
    <name evidence="3" type="primary">LOC109004770</name>
</gene>